<evidence type="ECO:0000259" key="10">
    <source>
        <dbReference type="PROSITE" id="PS50135"/>
    </source>
</evidence>
<dbReference type="InterPro" id="IPR017884">
    <property type="entry name" value="SANT_dom"/>
</dbReference>
<keyword evidence="5" id="KW-0805">Transcription regulation</keyword>
<dbReference type="GO" id="GO:0003713">
    <property type="term" value="F:transcription coactivator activity"/>
    <property type="evidence" value="ECO:0007669"/>
    <property type="project" value="TreeGrafter"/>
</dbReference>
<keyword evidence="7" id="KW-0539">Nucleus</keyword>
<accession>A0A8D8LZH8</accession>
<dbReference type="CDD" id="cd00167">
    <property type="entry name" value="SANT"/>
    <property type="match status" value="1"/>
</dbReference>
<feature type="domain" description="Myb-like" evidence="9">
    <location>
        <begin position="72"/>
        <end position="115"/>
    </location>
</feature>
<proteinExistence type="predicted"/>
<dbReference type="GO" id="GO:0008270">
    <property type="term" value="F:zinc ion binding"/>
    <property type="evidence" value="ECO:0007669"/>
    <property type="project" value="UniProtKB-KW"/>
</dbReference>
<dbReference type="AlphaFoldDB" id="A0A8D8LZH8"/>
<dbReference type="Pfam" id="PF25299">
    <property type="entry name" value="ZZ_ADA2"/>
    <property type="match status" value="1"/>
</dbReference>
<protein>
    <submittedName>
        <fullName evidence="12">Transcriptional adapter 2B</fullName>
    </submittedName>
</protein>
<dbReference type="CDD" id="cd02335">
    <property type="entry name" value="ZZ_ADA2"/>
    <property type="match status" value="1"/>
</dbReference>
<evidence type="ECO:0000256" key="7">
    <source>
        <dbReference type="ARBA" id="ARBA00023242"/>
    </source>
</evidence>
<dbReference type="InterPro" id="IPR043145">
    <property type="entry name" value="Znf_ZZ_sf"/>
</dbReference>
<evidence type="ECO:0000256" key="1">
    <source>
        <dbReference type="ARBA" id="ARBA00004123"/>
    </source>
</evidence>
<evidence type="ECO:0000313" key="12">
    <source>
        <dbReference type="EMBL" id="CAG6617861.1"/>
    </source>
</evidence>
<dbReference type="GO" id="GO:0006338">
    <property type="term" value="P:chromatin remodeling"/>
    <property type="evidence" value="ECO:0007669"/>
    <property type="project" value="TreeGrafter"/>
</dbReference>
<dbReference type="EMBL" id="HBUF01040109">
    <property type="protein sequence ID" value="CAG6617861.1"/>
    <property type="molecule type" value="Transcribed_RNA"/>
</dbReference>
<dbReference type="GO" id="GO:0006357">
    <property type="term" value="P:regulation of transcription by RNA polymerase II"/>
    <property type="evidence" value="ECO:0007669"/>
    <property type="project" value="TreeGrafter"/>
</dbReference>
<dbReference type="PANTHER" id="PTHR12374">
    <property type="entry name" value="TRANSCRIPTIONAL ADAPTOR 2 ADA2 -RELATED"/>
    <property type="match status" value="1"/>
</dbReference>
<reference evidence="12" key="1">
    <citation type="submission" date="2021-05" db="EMBL/GenBank/DDBJ databases">
        <authorList>
            <person name="Alioto T."/>
            <person name="Alioto T."/>
            <person name="Gomez Garrido J."/>
        </authorList>
    </citation>
    <scope>NUCLEOTIDE SEQUENCE</scope>
</reference>
<organism evidence="12">
    <name type="scientific">Cacopsylla melanoneura</name>
    <dbReference type="NCBI Taxonomy" id="428564"/>
    <lineage>
        <taxon>Eukaryota</taxon>
        <taxon>Metazoa</taxon>
        <taxon>Ecdysozoa</taxon>
        <taxon>Arthropoda</taxon>
        <taxon>Hexapoda</taxon>
        <taxon>Insecta</taxon>
        <taxon>Pterygota</taxon>
        <taxon>Neoptera</taxon>
        <taxon>Paraneoptera</taxon>
        <taxon>Hemiptera</taxon>
        <taxon>Sternorrhyncha</taxon>
        <taxon>Psylloidea</taxon>
        <taxon>Psyllidae</taxon>
        <taxon>Psyllinae</taxon>
        <taxon>Cacopsylla</taxon>
    </lineage>
</organism>
<keyword evidence="2" id="KW-0479">Metal-binding</keyword>
<dbReference type="GO" id="GO:0005634">
    <property type="term" value="C:nucleus"/>
    <property type="evidence" value="ECO:0007669"/>
    <property type="project" value="UniProtKB-SubCell"/>
</dbReference>
<dbReference type="InterPro" id="IPR001005">
    <property type="entry name" value="SANT/Myb"/>
</dbReference>
<evidence type="ECO:0000259" key="9">
    <source>
        <dbReference type="PROSITE" id="PS50090"/>
    </source>
</evidence>
<dbReference type="InterPro" id="IPR009057">
    <property type="entry name" value="Homeodomain-like_sf"/>
</dbReference>
<dbReference type="GO" id="GO:0070461">
    <property type="term" value="C:SAGA-type complex"/>
    <property type="evidence" value="ECO:0007669"/>
    <property type="project" value="TreeGrafter"/>
</dbReference>
<dbReference type="SUPFAM" id="SSF46689">
    <property type="entry name" value="Homeodomain-like"/>
    <property type="match status" value="1"/>
</dbReference>
<dbReference type="PROSITE" id="PS51293">
    <property type="entry name" value="SANT"/>
    <property type="match status" value="1"/>
</dbReference>
<keyword evidence="6" id="KW-0804">Transcription</keyword>
<keyword evidence="4" id="KW-0862">Zinc</keyword>
<evidence type="ECO:0000256" key="4">
    <source>
        <dbReference type="ARBA" id="ARBA00022833"/>
    </source>
</evidence>
<evidence type="ECO:0000256" key="3">
    <source>
        <dbReference type="ARBA" id="ARBA00022771"/>
    </source>
</evidence>
<dbReference type="InterPro" id="IPR000433">
    <property type="entry name" value="Znf_ZZ"/>
</dbReference>
<evidence type="ECO:0000259" key="11">
    <source>
        <dbReference type="PROSITE" id="PS51293"/>
    </source>
</evidence>
<comment type="subcellular location">
    <subcellularLocation>
        <location evidence="1">Nucleus</location>
    </subcellularLocation>
</comment>
<name>A0A8D8LZH8_9HEMI</name>
<dbReference type="SUPFAM" id="SSF57850">
    <property type="entry name" value="RING/U-box"/>
    <property type="match status" value="1"/>
</dbReference>
<feature type="domain" description="ZZ-type" evidence="10">
    <location>
        <begin position="10"/>
        <end position="65"/>
    </location>
</feature>
<dbReference type="PROSITE" id="PS01357">
    <property type="entry name" value="ZF_ZZ_1"/>
    <property type="match status" value="1"/>
</dbReference>
<dbReference type="Gene3D" id="3.30.60.90">
    <property type="match status" value="1"/>
</dbReference>
<dbReference type="PROSITE" id="PS50135">
    <property type="entry name" value="ZF_ZZ_2"/>
    <property type="match status" value="1"/>
</dbReference>
<dbReference type="FunFam" id="3.30.60.90:FF:000008">
    <property type="entry name" value="Transcriptional adapter 2"/>
    <property type="match status" value="1"/>
</dbReference>
<evidence type="ECO:0000256" key="8">
    <source>
        <dbReference type="PROSITE-ProRule" id="PRU00228"/>
    </source>
</evidence>
<dbReference type="PANTHER" id="PTHR12374:SF63">
    <property type="entry name" value="TRANSCRIPTIONAL ADAPTER 2-BETA"/>
    <property type="match status" value="1"/>
</dbReference>
<dbReference type="PROSITE" id="PS50090">
    <property type="entry name" value="MYB_LIKE"/>
    <property type="match status" value="1"/>
</dbReference>
<dbReference type="Gene3D" id="1.10.10.60">
    <property type="entry name" value="Homeodomain-like"/>
    <property type="match status" value="1"/>
</dbReference>
<sequence length="332" mass="38208">MSSVPFSETPAKNSCTYCQDLITGLRIKCMECPNFDICLQCFAAGAEIGPHKNDHDYKFVDTVSVVFGSRGWRAQELIDLLNAVEYRGFGNWEDIAKEIKTRTADEAREEYISRFLEGTIGKVTWEDSLKSNQVKIIDMTDQLSEGPLATLPRGGGQIHIAQEKANQIGYMPLRDDFEWEYENNAESVVSGLIHLEDDTDVDTTLKLVHVDMYINKLRERARRKRVVKDFQLIPKFFNSQLNPAETKTVKRKLNKDDSPENYATSLEHQLRKFSQFHTALEHSQFLDNLVREHRLRRRLAELYRYRMNGIKTIQDCEVFDELSPDGAGSNSE</sequence>
<dbReference type="SMART" id="SM00291">
    <property type="entry name" value="ZnF_ZZ"/>
    <property type="match status" value="1"/>
</dbReference>
<dbReference type="GO" id="GO:0003682">
    <property type="term" value="F:chromatin binding"/>
    <property type="evidence" value="ECO:0007669"/>
    <property type="project" value="TreeGrafter"/>
</dbReference>
<feature type="domain" description="SANT" evidence="11">
    <location>
        <begin position="68"/>
        <end position="119"/>
    </location>
</feature>
<evidence type="ECO:0000256" key="6">
    <source>
        <dbReference type="ARBA" id="ARBA00023163"/>
    </source>
</evidence>
<dbReference type="Pfam" id="PF22941">
    <property type="entry name" value="TADA2A-like_3rd"/>
    <property type="match status" value="1"/>
</dbReference>
<dbReference type="InterPro" id="IPR055141">
    <property type="entry name" value="TADA2A_B-like_dom"/>
</dbReference>
<dbReference type="InterPro" id="IPR041983">
    <property type="entry name" value="ADA2-like_ZZ"/>
</dbReference>
<keyword evidence="3 8" id="KW-0863">Zinc-finger</keyword>
<evidence type="ECO:0000256" key="2">
    <source>
        <dbReference type="ARBA" id="ARBA00022723"/>
    </source>
</evidence>
<evidence type="ECO:0000256" key="5">
    <source>
        <dbReference type="ARBA" id="ARBA00023015"/>
    </source>
</evidence>